<protein>
    <submittedName>
        <fullName evidence="6">LysR family transcriptional regulator</fullName>
    </submittedName>
</protein>
<dbReference type="InterPro" id="IPR036388">
    <property type="entry name" value="WH-like_DNA-bd_sf"/>
</dbReference>
<dbReference type="FunFam" id="1.10.10.10:FF:000001">
    <property type="entry name" value="LysR family transcriptional regulator"/>
    <property type="match status" value="1"/>
</dbReference>
<dbReference type="Proteomes" id="UP000604481">
    <property type="component" value="Unassembled WGS sequence"/>
</dbReference>
<dbReference type="GO" id="GO:0003700">
    <property type="term" value="F:DNA-binding transcription factor activity"/>
    <property type="evidence" value="ECO:0007669"/>
    <property type="project" value="InterPro"/>
</dbReference>
<evidence type="ECO:0000256" key="4">
    <source>
        <dbReference type="ARBA" id="ARBA00023163"/>
    </source>
</evidence>
<proteinExistence type="inferred from homology"/>
<evidence type="ECO:0000259" key="5">
    <source>
        <dbReference type="PROSITE" id="PS50931"/>
    </source>
</evidence>
<feature type="domain" description="HTH lysR-type" evidence="5">
    <location>
        <begin position="4"/>
        <end position="61"/>
    </location>
</feature>
<dbReference type="InterPro" id="IPR005119">
    <property type="entry name" value="LysR_subst-bd"/>
</dbReference>
<dbReference type="RefSeq" id="WP_194115431.1">
    <property type="nucleotide sequence ID" value="NZ_JADFUA010000003.1"/>
</dbReference>
<evidence type="ECO:0000256" key="1">
    <source>
        <dbReference type="ARBA" id="ARBA00009437"/>
    </source>
</evidence>
<evidence type="ECO:0000313" key="6">
    <source>
        <dbReference type="EMBL" id="MBE9608890.1"/>
    </source>
</evidence>
<accession>A0A8J7FGT0</accession>
<evidence type="ECO:0000256" key="2">
    <source>
        <dbReference type="ARBA" id="ARBA00023015"/>
    </source>
</evidence>
<dbReference type="SUPFAM" id="SSF53850">
    <property type="entry name" value="Periplasmic binding protein-like II"/>
    <property type="match status" value="1"/>
</dbReference>
<dbReference type="Pfam" id="PF00126">
    <property type="entry name" value="HTH_1"/>
    <property type="match status" value="1"/>
</dbReference>
<dbReference type="GO" id="GO:0003677">
    <property type="term" value="F:DNA binding"/>
    <property type="evidence" value="ECO:0007669"/>
    <property type="project" value="UniProtKB-KW"/>
</dbReference>
<comment type="caution">
    <text evidence="6">The sequence shown here is derived from an EMBL/GenBank/DDBJ whole genome shotgun (WGS) entry which is preliminary data.</text>
</comment>
<dbReference type="PROSITE" id="PS50931">
    <property type="entry name" value="HTH_LYSR"/>
    <property type="match status" value="1"/>
</dbReference>
<dbReference type="CDD" id="cd08422">
    <property type="entry name" value="PBP2_CrgA_like"/>
    <property type="match status" value="1"/>
</dbReference>
<keyword evidence="7" id="KW-1185">Reference proteome</keyword>
<dbReference type="Gene3D" id="1.10.10.10">
    <property type="entry name" value="Winged helix-like DNA-binding domain superfamily/Winged helix DNA-binding domain"/>
    <property type="match status" value="1"/>
</dbReference>
<evidence type="ECO:0000313" key="7">
    <source>
        <dbReference type="Proteomes" id="UP000604481"/>
    </source>
</evidence>
<dbReference type="InterPro" id="IPR058163">
    <property type="entry name" value="LysR-type_TF_proteobact-type"/>
</dbReference>
<dbReference type="AlphaFoldDB" id="A0A8J7FGT0"/>
<dbReference type="PANTHER" id="PTHR30537">
    <property type="entry name" value="HTH-TYPE TRANSCRIPTIONAL REGULATOR"/>
    <property type="match status" value="1"/>
</dbReference>
<organism evidence="6 7">
    <name type="scientific">Chitinilyticum piscinae</name>
    <dbReference type="NCBI Taxonomy" id="2866724"/>
    <lineage>
        <taxon>Bacteria</taxon>
        <taxon>Pseudomonadati</taxon>
        <taxon>Pseudomonadota</taxon>
        <taxon>Betaproteobacteria</taxon>
        <taxon>Neisseriales</taxon>
        <taxon>Chitinibacteraceae</taxon>
        <taxon>Chitinilyticum</taxon>
    </lineage>
</organism>
<keyword evidence="2" id="KW-0805">Transcription regulation</keyword>
<keyword evidence="4" id="KW-0804">Transcription</keyword>
<evidence type="ECO:0000256" key="3">
    <source>
        <dbReference type="ARBA" id="ARBA00023125"/>
    </source>
</evidence>
<name>A0A8J7FGT0_9NEIS</name>
<gene>
    <name evidence="6" type="ORF">INR99_05965</name>
</gene>
<dbReference type="SUPFAM" id="SSF46785">
    <property type="entry name" value="Winged helix' DNA-binding domain"/>
    <property type="match status" value="1"/>
</dbReference>
<comment type="similarity">
    <text evidence="1">Belongs to the LysR transcriptional regulatory family.</text>
</comment>
<dbReference type="PANTHER" id="PTHR30537:SF5">
    <property type="entry name" value="HTH-TYPE TRANSCRIPTIONAL ACTIVATOR TTDR-RELATED"/>
    <property type="match status" value="1"/>
</dbReference>
<dbReference type="InterPro" id="IPR000847">
    <property type="entry name" value="LysR_HTH_N"/>
</dbReference>
<dbReference type="Gene3D" id="3.40.190.290">
    <property type="match status" value="1"/>
</dbReference>
<keyword evidence="3" id="KW-0238">DNA-binding</keyword>
<reference evidence="6 7" key="1">
    <citation type="submission" date="2020-10" db="EMBL/GenBank/DDBJ databases">
        <title>The genome sequence of Chitinilyticum litopenaei 4Y14.</title>
        <authorList>
            <person name="Liu Y."/>
        </authorList>
    </citation>
    <scope>NUCLEOTIDE SEQUENCE [LARGE SCALE GENOMIC DNA]</scope>
    <source>
        <strain evidence="6 7">4Y14</strain>
    </source>
</reference>
<dbReference type="EMBL" id="JADFUA010000003">
    <property type="protein sequence ID" value="MBE9608890.1"/>
    <property type="molecule type" value="Genomic_DNA"/>
</dbReference>
<dbReference type="Pfam" id="PF03466">
    <property type="entry name" value="LysR_substrate"/>
    <property type="match status" value="1"/>
</dbReference>
<sequence length="300" mass="33647">MHDLDPNDLLLFARIVDAASFTRAAERLHMPKSTLSRRLSHMEEVLGERLITRTTRSLRLTELGAAVLEHARQIDSETEAALALARQRQLEPAGTLRISMPNDLATQLISPVLAEYSRRYPQVQLQLDLSPRRVDLIGEGFDLAIRMGSKPVETSLVTRRIWLYTPQLYAAPSYISREGEPHTPDELLNHACLCLSPGGGDEPHWLLQRGNEKREIAPASRFGVNSPDMLARLAAQALGITAVAHLYAEAFVRQGELVRVLPDWHLPAVTAWAVFPERRLMPLKTRAFLDLLEASLHFAH</sequence>
<dbReference type="InterPro" id="IPR036390">
    <property type="entry name" value="WH_DNA-bd_sf"/>
</dbReference>